<organism evidence="1 2">
    <name type="scientific">Rhodococcus ruber</name>
    <dbReference type="NCBI Taxonomy" id="1830"/>
    <lineage>
        <taxon>Bacteria</taxon>
        <taxon>Bacillati</taxon>
        <taxon>Actinomycetota</taxon>
        <taxon>Actinomycetes</taxon>
        <taxon>Mycobacteriales</taxon>
        <taxon>Nocardiaceae</taxon>
        <taxon>Rhodococcus</taxon>
    </lineage>
</organism>
<dbReference type="Gene3D" id="3.40.50.1820">
    <property type="entry name" value="alpha/beta hydrolase"/>
    <property type="match status" value="1"/>
</dbReference>
<name>A0A098BIC4_9NOCA</name>
<dbReference type="AlphaFoldDB" id="A0A098BIC4"/>
<dbReference type="Proteomes" id="UP000042997">
    <property type="component" value="Unassembled WGS sequence"/>
</dbReference>
<dbReference type="SUPFAM" id="SSF53474">
    <property type="entry name" value="alpha/beta-Hydrolases"/>
    <property type="match status" value="1"/>
</dbReference>
<keyword evidence="1" id="KW-0378">Hydrolase</keyword>
<dbReference type="eggNOG" id="COG0412">
    <property type="taxonomic scope" value="Bacteria"/>
</dbReference>
<dbReference type="PANTHER" id="PTHR46623:SF6">
    <property type="entry name" value="ALPHA_BETA-HYDROLASES SUPERFAMILY PROTEIN"/>
    <property type="match status" value="1"/>
</dbReference>
<evidence type="ECO:0000313" key="2">
    <source>
        <dbReference type="Proteomes" id="UP000042997"/>
    </source>
</evidence>
<gene>
    <name evidence="1" type="ORF">RHRU231_290019</name>
</gene>
<dbReference type="InterPro" id="IPR029058">
    <property type="entry name" value="AB_hydrolase_fold"/>
</dbReference>
<dbReference type="EC" id="3.1.1.45" evidence="1"/>
<dbReference type="GO" id="GO:0008806">
    <property type="term" value="F:carboxymethylenebutenolidase activity"/>
    <property type="evidence" value="ECO:0007669"/>
    <property type="project" value="UniProtKB-EC"/>
</dbReference>
<dbReference type="EMBL" id="CCSD01000038">
    <property type="protein sequence ID" value="CDZ87466.1"/>
    <property type="molecule type" value="Genomic_DNA"/>
</dbReference>
<reference evidence="1 2" key="1">
    <citation type="journal article" date="2014" name="Genome Announc.">
        <title>Draft Genome Sequence of Propane- and Butane-Oxidizing Actinobacterium Rhodococcus ruber IEGM 231.</title>
        <authorList>
            <person name="Ivshina I.B."/>
            <person name="Kuyukina M.S."/>
            <person name="Krivoruchko A.V."/>
            <person name="Barbe V."/>
            <person name="Fischer C."/>
        </authorList>
    </citation>
    <scope>NUCLEOTIDE SEQUENCE [LARGE SCALE GENOMIC DNA]</scope>
</reference>
<protein>
    <submittedName>
        <fullName evidence="1">Carboxymethylenebutenolidase</fullName>
        <ecNumber evidence="1">3.1.1.45</ecNumber>
    </submittedName>
</protein>
<dbReference type="KEGG" id="rrz:CS378_17885"/>
<evidence type="ECO:0000313" key="1">
    <source>
        <dbReference type="EMBL" id="CDZ87466.1"/>
    </source>
</evidence>
<accession>A0A098BIC4</accession>
<proteinExistence type="predicted"/>
<dbReference type="OrthoDB" id="188362at2"/>
<sequence length="253" mass="27119">MRPAITCTVAVGRVIVDGMSGIHTAAARLPDGSGQVPLTVFRPEGALRGGIVVLHESREFPPALLAFMEVLAAECWLVVAPHLFHREFTEDDEVFGQNLFDDVDAAMDWLVRSGVYPDAVGVIGFDDAGTAALLVAANRRVGAAVTVAAHGILQPLRPDVPALVEAVRSLQAPWLGLYGEDDPTTPPGDVEQLREAAGRADAPTLVIGYPGLAHRPDEPPVEHDTADPETDPAEAAIIDARRRIFDWFDSNLR</sequence>
<dbReference type="PANTHER" id="PTHR46623">
    <property type="entry name" value="CARBOXYMETHYLENEBUTENOLIDASE-RELATED"/>
    <property type="match status" value="1"/>
</dbReference>
<dbReference type="Pfam" id="PF01738">
    <property type="entry name" value="DLH"/>
    <property type="match status" value="1"/>
</dbReference>
<dbReference type="InterPro" id="IPR051049">
    <property type="entry name" value="Dienelactone_hydrolase-like"/>
</dbReference>
<dbReference type="InterPro" id="IPR002925">
    <property type="entry name" value="Dienelactn_hydro"/>
</dbReference>